<feature type="transmembrane region" description="Helical" evidence="1">
    <location>
        <begin position="292"/>
        <end position="310"/>
    </location>
</feature>
<organism evidence="4 5">
    <name type="scientific">Paracoccus denitrificans (strain Pd 1222)</name>
    <dbReference type="NCBI Taxonomy" id="318586"/>
    <lineage>
        <taxon>Bacteria</taxon>
        <taxon>Pseudomonadati</taxon>
        <taxon>Pseudomonadota</taxon>
        <taxon>Alphaproteobacteria</taxon>
        <taxon>Rhodobacterales</taxon>
        <taxon>Paracoccaceae</taxon>
        <taxon>Paracoccus</taxon>
    </lineage>
</organism>
<proteinExistence type="predicted"/>
<dbReference type="EMBL" id="CP000489">
    <property type="protein sequence ID" value="ABL68381.1"/>
    <property type="molecule type" value="Genomic_DNA"/>
</dbReference>
<dbReference type="Pfam" id="PF01471">
    <property type="entry name" value="PG_binding_1"/>
    <property type="match status" value="1"/>
</dbReference>
<reference evidence="5" key="1">
    <citation type="submission" date="2006-12" db="EMBL/GenBank/DDBJ databases">
        <title>Complete sequence of chromosome 1 of Paracoccus denitrificans PD1222.</title>
        <authorList>
            <person name="Copeland A."/>
            <person name="Lucas S."/>
            <person name="Lapidus A."/>
            <person name="Barry K."/>
            <person name="Detter J.C."/>
            <person name="Glavina del Rio T."/>
            <person name="Hammon N."/>
            <person name="Israni S."/>
            <person name="Dalin E."/>
            <person name="Tice H."/>
            <person name="Pitluck S."/>
            <person name="Munk A.C."/>
            <person name="Brettin T."/>
            <person name="Bruce D."/>
            <person name="Han C."/>
            <person name="Tapia R."/>
            <person name="Gilna P."/>
            <person name="Schmutz J."/>
            <person name="Larimer F."/>
            <person name="Land M."/>
            <person name="Hauser L."/>
            <person name="Kyrpides N."/>
            <person name="Lykidis A."/>
            <person name="Spiro S."/>
            <person name="Richardson D.J."/>
            <person name="Moir J.W.B."/>
            <person name="Ferguson S.J."/>
            <person name="van Spanning R.J.M."/>
            <person name="Richardson P."/>
        </authorList>
    </citation>
    <scope>NUCLEOTIDE SEQUENCE [LARGE SCALE GENOMIC DNA]</scope>
    <source>
        <strain evidence="5">Pd 1222</strain>
    </source>
</reference>
<protein>
    <submittedName>
        <fullName evidence="4">Peptidoglycan-binding domain 1 protein</fullName>
    </submittedName>
</protein>
<dbReference type="InterPro" id="IPR002477">
    <property type="entry name" value="Peptidoglycan-bd-like"/>
</dbReference>
<keyword evidence="1" id="KW-0472">Membrane</keyword>
<dbReference type="InterPro" id="IPR024408">
    <property type="entry name" value="Muramidase"/>
</dbReference>
<dbReference type="SUPFAM" id="SSF47090">
    <property type="entry name" value="PGBD-like"/>
    <property type="match status" value="1"/>
</dbReference>
<evidence type="ECO:0000313" key="4">
    <source>
        <dbReference type="EMBL" id="ABL68381.1"/>
    </source>
</evidence>
<evidence type="ECO:0000313" key="5">
    <source>
        <dbReference type="Proteomes" id="UP000000361"/>
    </source>
</evidence>
<gene>
    <name evidence="4" type="ordered locus">Pden_0267</name>
</gene>
<feature type="domain" description="N-acetylmuramidase" evidence="3">
    <location>
        <begin position="27"/>
        <end position="179"/>
    </location>
</feature>
<keyword evidence="5" id="KW-1185">Reference proteome</keyword>
<accession>A1AYN7</accession>
<dbReference type="InterPro" id="IPR036366">
    <property type="entry name" value="PGBDSf"/>
</dbReference>
<evidence type="ECO:0000256" key="1">
    <source>
        <dbReference type="SAM" id="Phobius"/>
    </source>
</evidence>
<keyword evidence="1" id="KW-1133">Transmembrane helix</keyword>
<dbReference type="OrthoDB" id="1523598at2"/>
<sequence length="317" mass="33639">MSKPWKGAAQRATAQDFVTAAEELGCEVAALEAVWQIEASGKPFRSDGTLERRFEPHKLRKPEGNYKTSAALSFAAREAKFDAAYARNAEDAMRASSWGGPQIMGFNANAAGYPTAGAMVEAMAASESEQIRAFVRLIKAWGLASALRSHDWRAFAARYNGNANVAEYSARIETAYQKLSGRASPVVLRSGDKGVAVRRLQYALGIDVDGSFGPDTDKAVRDFQKRHGLTVDGVVGQRTWKALEGYSGIQPVKQPAAQDRIAQASEIVALASTAAGAMATVGGALPESSVNLLIIAAAVIGIGALALHAFRKLRGVA</sequence>
<dbReference type="AlphaFoldDB" id="A1AYN7"/>
<evidence type="ECO:0000259" key="2">
    <source>
        <dbReference type="Pfam" id="PF01471"/>
    </source>
</evidence>
<name>A1AYN7_PARDP</name>
<dbReference type="STRING" id="318586.Pden_0267"/>
<feature type="domain" description="Peptidoglycan binding-like" evidence="2">
    <location>
        <begin position="199"/>
        <end position="243"/>
    </location>
</feature>
<dbReference type="GeneID" id="93451488"/>
<dbReference type="KEGG" id="pde:Pden_0267"/>
<dbReference type="Gene3D" id="1.10.101.10">
    <property type="entry name" value="PGBD-like superfamily/PGBD"/>
    <property type="match status" value="1"/>
</dbReference>
<dbReference type="RefSeq" id="WP_011746614.1">
    <property type="nucleotide sequence ID" value="NC_008686.1"/>
</dbReference>
<dbReference type="Proteomes" id="UP000000361">
    <property type="component" value="Chromosome 1"/>
</dbReference>
<dbReference type="Pfam" id="PF11860">
    <property type="entry name" value="Muramidase"/>
    <property type="match status" value="1"/>
</dbReference>
<dbReference type="InterPro" id="IPR036365">
    <property type="entry name" value="PGBD-like_sf"/>
</dbReference>
<dbReference type="HOGENOM" id="CLU_057859_0_0_5"/>
<evidence type="ECO:0000259" key="3">
    <source>
        <dbReference type="Pfam" id="PF11860"/>
    </source>
</evidence>
<dbReference type="eggNOG" id="COG3409">
    <property type="taxonomic scope" value="Bacteria"/>
</dbReference>
<keyword evidence="1" id="KW-0812">Transmembrane</keyword>
<dbReference type="EnsemblBacteria" id="ABL68381">
    <property type="protein sequence ID" value="ABL68381"/>
    <property type="gene ID" value="Pden_0267"/>
</dbReference>